<keyword evidence="2" id="KW-1185">Reference proteome</keyword>
<protein>
    <submittedName>
        <fullName evidence="1">Uncharacterized protein</fullName>
    </submittedName>
</protein>
<evidence type="ECO:0000313" key="1">
    <source>
        <dbReference type="EMBL" id="WMV59030.1"/>
    </source>
</evidence>
<name>A0AAF1A388_SOLVR</name>
<proteinExistence type="predicted"/>
<reference evidence="1" key="1">
    <citation type="submission" date="2023-08" db="EMBL/GenBank/DDBJ databases">
        <title>A de novo genome assembly of Solanum verrucosum Schlechtendal, a Mexican diploid species geographically isolated from the other diploid A-genome species in potato relatives.</title>
        <authorList>
            <person name="Hosaka K."/>
        </authorList>
    </citation>
    <scope>NUCLEOTIDE SEQUENCE</scope>
    <source>
        <tissue evidence="1">Young leaves</tissue>
    </source>
</reference>
<dbReference type="PANTHER" id="PTHR46148">
    <property type="entry name" value="CHROMO DOMAIN-CONTAINING PROTEIN"/>
    <property type="match status" value="1"/>
</dbReference>
<evidence type="ECO:0000313" key="2">
    <source>
        <dbReference type="Proteomes" id="UP001234989"/>
    </source>
</evidence>
<dbReference type="Proteomes" id="UP001234989">
    <property type="component" value="Chromosome 12"/>
</dbReference>
<organism evidence="1 2">
    <name type="scientific">Solanum verrucosum</name>
    <dbReference type="NCBI Taxonomy" id="315347"/>
    <lineage>
        <taxon>Eukaryota</taxon>
        <taxon>Viridiplantae</taxon>
        <taxon>Streptophyta</taxon>
        <taxon>Embryophyta</taxon>
        <taxon>Tracheophyta</taxon>
        <taxon>Spermatophyta</taxon>
        <taxon>Magnoliopsida</taxon>
        <taxon>eudicotyledons</taxon>
        <taxon>Gunneridae</taxon>
        <taxon>Pentapetalae</taxon>
        <taxon>asterids</taxon>
        <taxon>lamiids</taxon>
        <taxon>Solanales</taxon>
        <taxon>Solanaceae</taxon>
        <taxon>Solanoideae</taxon>
        <taxon>Solaneae</taxon>
        <taxon>Solanum</taxon>
    </lineage>
</organism>
<sequence>MSCCLSCQQVKAENLRLGGEFKRLPIVESYFLVVQSSFSAERLARINIRKEELATRIDLNTTFHPHTNGQSECTIQVLKDTFKHVFWSLKWYVPEESNVIPYDAVKVDDHLNFVEETISILAKDVRQLRLRAIPVVKVYWRHCPIEKATWEIEHDM</sequence>
<dbReference type="EMBL" id="CP133623">
    <property type="protein sequence ID" value="WMV59030.1"/>
    <property type="molecule type" value="Genomic_DNA"/>
</dbReference>
<dbReference type="PANTHER" id="PTHR46148:SF52">
    <property type="entry name" value="OS04G0603800 PROTEIN"/>
    <property type="match status" value="1"/>
</dbReference>
<gene>
    <name evidence="1" type="ORF">MTR67_052415</name>
</gene>
<accession>A0AAF1A388</accession>
<dbReference type="AlphaFoldDB" id="A0AAF1A388"/>